<keyword evidence="2" id="KW-1185">Reference proteome</keyword>
<proteinExistence type="predicted"/>
<sequence>MEHIHPSSLRDPVRILKEDRDPVGTPHDFNTPRILSLWRHPSEAGCLGPVLRSPIVVEKAEFQVCGACSEDQILAAQISARFRARPLQPAAGEKWVWRPLCLSIQRGLTADSNDDQWNQLYQAIAFKYAGIWPCPGTNAVQPQSRRRWTPREQITGMVICDACHHEHIAFSLHPNEFVQRVVTRQDGTGNSWSCDLADWKIKLA</sequence>
<evidence type="ECO:0000313" key="1">
    <source>
        <dbReference type="EMBL" id="KDQ56949.1"/>
    </source>
</evidence>
<protein>
    <submittedName>
        <fullName evidence="1">Uncharacterized protein</fullName>
    </submittedName>
</protein>
<dbReference type="STRING" id="933084.A0A067PQC1"/>
<dbReference type="HOGENOM" id="CLU_1343442_0_0_1"/>
<dbReference type="AlphaFoldDB" id="A0A067PQC1"/>
<name>A0A067PQC1_9AGAM</name>
<dbReference type="EMBL" id="KL197720">
    <property type="protein sequence ID" value="KDQ56949.1"/>
    <property type="molecule type" value="Genomic_DNA"/>
</dbReference>
<dbReference type="InParanoid" id="A0A067PQC1"/>
<organism evidence="1 2">
    <name type="scientific">Jaapia argillacea MUCL 33604</name>
    <dbReference type="NCBI Taxonomy" id="933084"/>
    <lineage>
        <taxon>Eukaryota</taxon>
        <taxon>Fungi</taxon>
        <taxon>Dikarya</taxon>
        <taxon>Basidiomycota</taxon>
        <taxon>Agaricomycotina</taxon>
        <taxon>Agaricomycetes</taxon>
        <taxon>Agaricomycetidae</taxon>
        <taxon>Jaapiales</taxon>
        <taxon>Jaapiaceae</taxon>
        <taxon>Jaapia</taxon>
    </lineage>
</organism>
<reference evidence="2" key="1">
    <citation type="journal article" date="2014" name="Proc. Natl. Acad. Sci. U.S.A.">
        <title>Extensive sampling of basidiomycete genomes demonstrates inadequacy of the white-rot/brown-rot paradigm for wood decay fungi.</title>
        <authorList>
            <person name="Riley R."/>
            <person name="Salamov A.A."/>
            <person name="Brown D.W."/>
            <person name="Nagy L.G."/>
            <person name="Floudas D."/>
            <person name="Held B.W."/>
            <person name="Levasseur A."/>
            <person name="Lombard V."/>
            <person name="Morin E."/>
            <person name="Otillar R."/>
            <person name="Lindquist E.A."/>
            <person name="Sun H."/>
            <person name="LaButti K.M."/>
            <person name="Schmutz J."/>
            <person name="Jabbour D."/>
            <person name="Luo H."/>
            <person name="Baker S.E."/>
            <person name="Pisabarro A.G."/>
            <person name="Walton J.D."/>
            <person name="Blanchette R.A."/>
            <person name="Henrissat B."/>
            <person name="Martin F."/>
            <person name="Cullen D."/>
            <person name="Hibbett D.S."/>
            <person name="Grigoriev I.V."/>
        </authorList>
    </citation>
    <scope>NUCLEOTIDE SEQUENCE [LARGE SCALE GENOMIC DNA]</scope>
    <source>
        <strain evidence="2">MUCL 33604</strain>
    </source>
</reference>
<dbReference type="Proteomes" id="UP000027265">
    <property type="component" value="Unassembled WGS sequence"/>
</dbReference>
<gene>
    <name evidence="1" type="ORF">JAAARDRAFT_194139</name>
</gene>
<evidence type="ECO:0000313" key="2">
    <source>
        <dbReference type="Proteomes" id="UP000027265"/>
    </source>
</evidence>
<dbReference type="OrthoDB" id="3231406at2759"/>
<accession>A0A067PQC1</accession>